<dbReference type="Pfam" id="PF02949">
    <property type="entry name" value="7tm_6"/>
    <property type="match status" value="1"/>
</dbReference>
<dbReference type="AlphaFoldDB" id="A0A0L0CAK5"/>
<dbReference type="GO" id="GO:0005886">
    <property type="term" value="C:plasma membrane"/>
    <property type="evidence" value="ECO:0007669"/>
    <property type="project" value="UniProtKB-SubCell"/>
</dbReference>
<evidence type="ECO:0000256" key="2">
    <source>
        <dbReference type="ARBA" id="ARBA00022475"/>
    </source>
</evidence>
<dbReference type="GO" id="GO:0005549">
    <property type="term" value="F:odorant binding"/>
    <property type="evidence" value="ECO:0007669"/>
    <property type="project" value="InterPro"/>
</dbReference>
<reference evidence="11 12" key="1">
    <citation type="journal article" date="2015" name="Nat. Commun.">
        <title>Lucilia cuprina genome unlocks parasitic fly biology to underpin future interventions.</title>
        <authorList>
            <person name="Anstead C.A."/>
            <person name="Korhonen P.K."/>
            <person name="Young N.D."/>
            <person name="Hall R.S."/>
            <person name="Jex A.R."/>
            <person name="Murali S.C."/>
            <person name="Hughes D.S."/>
            <person name="Lee S.F."/>
            <person name="Perry T."/>
            <person name="Stroehlein A.J."/>
            <person name="Ansell B.R."/>
            <person name="Breugelmans B."/>
            <person name="Hofmann A."/>
            <person name="Qu J."/>
            <person name="Dugan S."/>
            <person name="Lee S.L."/>
            <person name="Chao H."/>
            <person name="Dinh H."/>
            <person name="Han Y."/>
            <person name="Doddapaneni H.V."/>
            <person name="Worley K.C."/>
            <person name="Muzny D.M."/>
            <person name="Ioannidis P."/>
            <person name="Waterhouse R.M."/>
            <person name="Zdobnov E.M."/>
            <person name="James P.J."/>
            <person name="Bagnall N.H."/>
            <person name="Kotze A.C."/>
            <person name="Gibbs R.A."/>
            <person name="Richards S."/>
            <person name="Batterham P."/>
            <person name="Gasser R.B."/>
        </authorList>
    </citation>
    <scope>NUCLEOTIDE SEQUENCE [LARGE SCALE GENOMIC DNA]</scope>
    <source>
        <strain evidence="11 12">LS</strain>
        <tissue evidence="11">Full body</tissue>
    </source>
</reference>
<proteinExistence type="inferred from homology"/>
<gene>
    <name evidence="11" type="ORF">FF38_02398</name>
</gene>
<keyword evidence="6 10" id="KW-1133">Transmembrane helix</keyword>
<dbReference type="InterPro" id="IPR004117">
    <property type="entry name" value="7tm6_olfct_rcpt"/>
</dbReference>
<evidence type="ECO:0000256" key="4">
    <source>
        <dbReference type="ARBA" id="ARBA00022692"/>
    </source>
</evidence>
<feature type="transmembrane region" description="Helical" evidence="10">
    <location>
        <begin position="54"/>
        <end position="76"/>
    </location>
</feature>
<evidence type="ECO:0000256" key="7">
    <source>
        <dbReference type="ARBA" id="ARBA00023136"/>
    </source>
</evidence>
<dbReference type="PANTHER" id="PTHR21137">
    <property type="entry name" value="ODORANT RECEPTOR"/>
    <property type="match status" value="1"/>
</dbReference>
<sequence length="427" mass="49503">MYYNLPLFHCNVKIWRYIGFIEYENVYRIIPIMIIVLLTIICEFLHCFVVRQDLGFLILSLFMVAILLNSFIRIVIVMKNHKKFIKFMKVIESWYKEAELTNDIAAWSILNKLPKRTEAISKFGLIFGSFGGVVTAIIPLLLSHPHPYSVYIIGLDALKSPLYEIIYFVQMSVLMPFIICTYIPFTNLFITWLIFGIHILQVLRKKFEQLPGSNDPDQLRSLKALIKYHKRIIRYGESLEDLVSHVCFVELLLFTTMLSILLICLLLVDDIMFQVATVVYIICILYVLFLSYWHANEYSSESVKIADAVYSIDWTSSSIEVRKCVLILLMRCQTSLKISAGGMYPMTLEAFQVLLNAAYTYFNMARGWRELLSAVDAETHVCVDKISTIECVKAVVRHNFLKMYLPYVRKNHTQFIVSKVLMGEAPH</sequence>
<evidence type="ECO:0000256" key="9">
    <source>
        <dbReference type="ARBA" id="ARBA00023224"/>
    </source>
</evidence>
<name>A0A0L0CAK5_LUCCU</name>
<organism evidence="11 12">
    <name type="scientific">Lucilia cuprina</name>
    <name type="common">Green bottle fly</name>
    <name type="synonym">Australian sheep blowfly</name>
    <dbReference type="NCBI Taxonomy" id="7375"/>
    <lineage>
        <taxon>Eukaryota</taxon>
        <taxon>Metazoa</taxon>
        <taxon>Ecdysozoa</taxon>
        <taxon>Arthropoda</taxon>
        <taxon>Hexapoda</taxon>
        <taxon>Insecta</taxon>
        <taxon>Pterygota</taxon>
        <taxon>Neoptera</taxon>
        <taxon>Endopterygota</taxon>
        <taxon>Diptera</taxon>
        <taxon>Brachycera</taxon>
        <taxon>Muscomorpha</taxon>
        <taxon>Oestroidea</taxon>
        <taxon>Calliphoridae</taxon>
        <taxon>Luciliinae</taxon>
        <taxon>Lucilia</taxon>
    </lineage>
</organism>
<feature type="transmembrane region" description="Helical" evidence="10">
    <location>
        <begin position="176"/>
        <end position="200"/>
    </location>
</feature>
<keyword evidence="8 10" id="KW-0675">Receptor</keyword>
<keyword evidence="3 10" id="KW-0716">Sensory transduction</keyword>
<dbReference type="GO" id="GO:0007165">
    <property type="term" value="P:signal transduction"/>
    <property type="evidence" value="ECO:0007669"/>
    <property type="project" value="UniProtKB-KW"/>
</dbReference>
<dbReference type="PANTHER" id="PTHR21137:SF3">
    <property type="entry name" value="ODORANT RECEPTOR 30A-RELATED"/>
    <property type="match status" value="1"/>
</dbReference>
<dbReference type="OrthoDB" id="6597368at2759"/>
<dbReference type="EMBL" id="JRES01000678">
    <property type="protein sequence ID" value="KNC29287.1"/>
    <property type="molecule type" value="Genomic_DNA"/>
</dbReference>
<keyword evidence="7 10" id="KW-0472">Membrane</keyword>
<dbReference type="GO" id="GO:0004984">
    <property type="term" value="F:olfactory receptor activity"/>
    <property type="evidence" value="ECO:0007669"/>
    <property type="project" value="InterPro"/>
</dbReference>
<feature type="transmembrane region" description="Helical" evidence="10">
    <location>
        <begin position="242"/>
        <end position="268"/>
    </location>
</feature>
<comment type="similarity">
    <text evidence="10">Belongs to the insect chemoreceptor superfamily. Heteromeric odorant receptor channel (TC 1.A.69) family.</text>
</comment>
<evidence type="ECO:0000256" key="10">
    <source>
        <dbReference type="RuleBase" id="RU351113"/>
    </source>
</evidence>
<comment type="caution">
    <text evidence="10">Lacks conserved residue(s) required for the propagation of feature annotation.</text>
</comment>
<evidence type="ECO:0000256" key="5">
    <source>
        <dbReference type="ARBA" id="ARBA00022725"/>
    </source>
</evidence>
<evidence type="ECO:0000313" key="12">
    <source>
        <dbReference type="Proteomes" id="UP000037069"/>
    </source>
</evidence>
<evidence type="ECO:0000313" key="11">
    <source>
        <dbReference type="EMBL" id="KNC29287.1"/>
    </source>
</evidence>
<dbReference type="Proteomes" id="UP000037069">
    <property type="component" value="Unassembled WGS sequence"/>
</dbReference>
<accession>A0A0L0CAK5</accession>
<evidence type="ECO:0000256" key="1">
    <source>
        <dbReference type="ARBA" id="ARBA00004651"/>
    </source>
</evidence>
<keyword evidence="9 10" id="KW-0807">Transducer</keyword>
<evidence type="ECO:0000256" key="3">
    <source>
        <dbReference type="ARBA" id="ARBA00022606"/>
    </source>
</evidence>
<dbReference type="OMA" id="FAHTCLY"/>
<keyword evidence="12" id="KW-1185">Reference proteome</keyword>
<feature type="transmembrane region" description="Helical" evidence="10">
    <location>
        <begin position="26"/>
        <end position="48"/>
    </location>
</feature>
<keyword evidence="4 10" id="KW-0812">Transmembrane</keyword>
<evidence type="ECO:0000256" key="8">
    <source>
        <dbReference type="ARBA" id="ARBA00023170"/>
    </source>
</evidence>
<protein>
    <recommendedName>
        <fullName evidence="10">Odorant receptor</fullName>
    </recommendedName>
</protein>
<evidence type="ECO:0000256" key="6">
    <source>
        <dbReference type="ARBA" id="ARBA00022989"/>
    </source>
</evidence>
<keyword evidence="5 10" id="KW-0552">Olfaction</keyword>
<feature type="transmembrane region" description="Helical" evidence="10">
    <location>
        <begin position="123"/>
        <end position="142"/>
    </location>
</feature>
<comment type="subcellular location">
    <subcellularLocation>
        <location evidence="1 10">Cell membrane</location>
        <topology evidence="1 10">Multi-pass membrane protein</topology>
    </subcellularLocation>
</comment>
<feature type="transmembrane region" description="Helical" evidence="10">
    <location>
        <begin position="275"/>
        <end position="295"/>
    </location>
</feature>
<keyword evidence="2" id="KW-1003">Cell membrane</keyword>
<comment type="caution">
    <text evidence="11">The sequence shown here is derived from an EMBL/GenBank/DDBJ whole genome shotgun (WGS) entry which is preliminary data.</text>
</comment>